<feature type="non-terminal residue" evidence="5">
    <location>
        <position position="79"/>
    </location>
</feature>
<evidence type="ECO:0000256" key="4">
    <source>
        <dbReference type="ARBA" id="ARBA00022679"/>
    </source>
</evidence>
<dbReference type="PANTHER" id="PTHR11986">
    <property type="entry name" value="AMINOTRANSFERASE CLASS III"/>
    <property type="match status" value="1"/>
</dbReference>
<dbReference type="Gene3D" id="3.40.640.10">
    <property type="entry name" value="Type I PLP-dependent aspartate aminotransferase-like (Major domain)"/>
    <property type="match status" value="1"/>
</dbReference>
<dbReference type="InterPro" id="IPR015421">
    <property type="entry name" value="PyrdxlP-dep_Trfase_major"/>
</dbReference>
<comment type="similarity">
    <text evidence="2">Belongs to the class-III pyridoxal-phosphate-dependent aminotransferase family.</text>
</comment>
<dbReference type="GO" id="GO:0008483">
    <property type="term" value="F:transaminase activity"/>
    <property type="evidence" value="ECO:0007669"/>
    <property type="project" value="UniProtKB-KW"/>
</dbReference>
<reference evidence="5" key="1">
    <citation type="submission" date="2022-03" db="EMBL/GenBank/DDBJ databases">
        <title>Draft genome sequence of Aduncisulcus paluster, a free-living microaerophilic Fornicata.</title>
        <authorList>
            <person name="Yuyama I."/>
            <person name="Kume K."/>
            <person name="Tamura T."/>
            <person name="Inagaki Y."/>
            <person name="Hashimoto T."/>
        </authorList>
    </citation>
    <scope>NUCLEOTIDE SEQUENCE</scope>
    <source>
        <strain evidence="5">NY0171</strain>
    </source>
</reference>
<protein>
    <submittedName>
        <fullName evidence="5">Aminotransferase class-III like protein</fullName>
    </submittedName>
</protein>
<keyword evidence="3 5" id="KW-0032">Aminotransferase</keyword>
<comment type="caution">
    <text evidence="5">The sequence shown here is derived from an EMBL/GenBank/DDBJ whole genome shotgun (WGS) entry which is preliminary data.</text>
</comment>
<dbReference type="PANTHER" id="PTHR11986:SF79">
    <property type="entry name" value="ACETYLORNITHINE AMINOTRANSFERASE, MITOCHONDRIAL"/>
    <property type="match status" value="1"/>
</dbReference>
<proteinExistence type="inferred from homology"/>
<accession>A0ABQ5K1F7</accession>
<evidence type="ECO:0000313" key="6">
    <source>
        <dbReference type="Proteomes" id="UP001057375"/>
    </source>
</evidence>
<dbReference type="InterPro" id="IPR005814">
    <property type="entry name" value="Aminotrans_3"/>
</dbReference>
<sequence length="79" mass="8244">MILEPIQGEGGIYSLDKEYMKLARSLTETFGALLVFDEVQCGIGRTGALFAFHLSGVVPDVLCLAKGLGAGFPIGAVAV</sequence>
<dbReference type="EMBL" id="BQXS01007098">
    <property type="protein sequence ID" value="GKT25340.1"/>
    <property type="molecule type" value="Genomic_DNA"/>
</dbReference>
<gene>
    <name evidence="5" type="ORF">ADUPG1_004638</name>
</gene>
<dbReference type="Pfam" id="PF00202">
    <property type="entry name" value="Aminotran_3"/>
    <property type="match status" value="1"/>
</dbReference>
<dbReference type="InterPro" id="IPR015424">
    <property type="entry name" value="PyrdxlP-dep_Trfase"/>
</dbReference>
<dbReference type="InterPro" id="IPR050103">
    <property type="entry name" value="Class-III_PLP-dep_AT"/>
</dbReference>
<evidence type="ECO:0000256" key="1">
    <source>
        <dbReference type="ARBA" id="ARBA00001933"/>
    </source>
</evidence>
<evidence type="ECO:0000256" key="3">
    <source>
        <dbReference type="ARBA" id="ARBA00022576"/>
    </source>
</evidence>
<dbReference type="Proteomes" id="UP001057375">
    <property type="component" value="Unassembled WGS sequence"/>
</dbReference>
<comment type="cofactor">
    <cofactor evidence="1">
        <name>pyridoxal 5'-phosphate</name>
        <dbReference type="ChEBI" id="CHEBI:597326"/>
    </cofactor>
</comment>
<organism evidence="5 6">
    <name type="scientific">Aduncisulcus paluster</name>
    <dbReference type="NCBI Taxonomy" id="2918883"/>
    <lineage>
        <taxon>Eukaryota</taxon>
        <taxon>Metamonada</taxon>
        <taxon>Carpediemonas-like organisms</taxon>
        <taxon>Aduncisulcus</taxon>
    </lineage>
</organism>
<evidence type="ECO:0000256" key="2">
    <source>
        <dbReference type="ARBA" id="ARBA00008954"/>
    </source>
</evidence>
<name>A0ABQ5K1F7_9EUKA</name>
<keyword evidence="4" id="KW-0808">Transferase</keyword>
<dbReference type="SUPFAM" id="SSF53383">
    <property type="entry name" value="PLP-dependent transferases"/>
    <property type="match status" value="1"/>
</dbReference>
<keyword evidence="6" id="KW-1185">Reference proteome</keyword>
<dbReference type="InterPro" id="IPR049704">
    <property type="entry name" value="Aminotrans_3_PPA_site"/>
</dbReference>
<evidence type="ECO:0000313" key="5">
    <source>
        <dbReference type="EMBL" id="GKT25340.1"/>
    </source>
</evidence>
<dbReference type="PROSITE" id="PS00600">
    <property type="entry name" value="AA_TRANSFER_CLASS_3"/>
    <property type="match status" value="1"/>
</dbReference>